<gene>
    <name evidence="13" type="primary">LOC106175822</name>
</gene>
<dbReference type="GO" id="GO:0005886">
    <property type="term" value="C:plasma membrane"/>
    <property type="evidence" value="ECO:0007669"/>
    <property type="project" value="TreeGrafter"/>
</dbReference>
<dbReference type="RefSeq" id="XP_013413429.1">
    <property type="nucleotide sequence ID" value="XM_013557975.1"/>
</dbReference>
<dbReference type="PROSITE" id="PS00237">
    <property type="entry name" value="G_PROTEIN_RECEP_F1_1"/>
    <property type="match status" value="1"/>
</dbReference>
<dbReference type="InterPro" id="IPR017452">
    <property type="entry name" value="GPCR_Rhodpsn_7TM"/>
</dbReference>
<dbReference type="CDD" id="cd15001">
    <property type="entry name" value="7tmA_GPRnna14-like"/>
    <property type="match status" value="1"/>
</dbReference>
<dbReference type="SUPFAM" id="SSF81321">
    <property type="entry name" value="Family A G protein-coupled receptor-like"/>
    <property type="match status" value="1"/>
</dbReference>
<dbReference type="PROSITE" id="PS50262">
    <property type="entry name" value="G_PROTEIN_RECEP_F1_2"/>
    <property type="match status" value="1"/>
</dbReference>
<keyword evidence="5 9" id="KW-0297">G-protein coupled receptor</keyword>
<comment type="subcellular location">
    <subcellularLocation>
        <location evidence="1">Membrane</location>
        <topology evidence="1">Multi-pass membrane protein</topology>
    </subcellularLocation>
</comment>
<dbReference type="InterPro" id="IPR000611">
    <property type="entry name" value="NPY_rcpt"/>
</dbReference>
<sequence length="424" mass="48051">MMATAEEMVFDYFKNNNLSVEIENVTKNGTDNGTSLSDYAFSFPTELIPVVVIYGLTFILGVIGNVLVIFSIAWYKRMRNITNLFLLSLAGADLLLVILCVPIKLAVNFSFTWEFGEAVCKLVHYMQNVSMICSVLTLTAMSLERYYAILHPIEARHVCTKRHAKLVCIAVWVASFVMATPILIGQTHLQVGKPPVVGYWCLKDWSAQHWDILYEVYMLLVIFCIPVGVMVFAYCNIISEVWVVTGRRASMRSGEANGISLPCKKESIPMTDMKKNKRQKNSAVGHRQPNAEDVSTRKQVIKILVAVIVLYIICWGPVLFNNLLTAVGVLRRLNYGYLKPMRQAFYIMSYFNSCVNPIVYGFMSKNFRKSFKQTLCMCWCDRQSKNTLKRTCVEQTTYSSTVTRWDSTAAAAYHKPESPIPSDV</sequence>
<feature type="domain" description="G-protein coupled receptors family 1 profile" evidence="11">
    <location>
        <begin position="64"/>
        <end position="360"/>
    </location>
</feature>
<evidence type="ECO:0000256" key="3">
    <source>
        <dbReference type="ARBA" id="ARBA00022692"/>
    </source>
</evidence>
<feature type="transmembrane region" description="Helical" evidence="10">
    <location>
        <begin position="216"/>
        <end position="243"/>
    </location>
</feature>
<dbReference type="KEGG" id="lak:106175822"/>
<name>A0A1S3JTN6_LINAN</name>
<evidence type="ECO:0000256" key="10">
    <source>
        <dbReference type="SAM" id="Phobius"/>
    </source>
</evidence>
<feature type="transmembrane region" description="Helical" evidence="10">
    <location>
        <begin position="344"/>
        <end position="363"/>
    </location>
</feature>
<evidence type="ECO:0000256" key="5">
    <source>
        <dbReference type="ARBA" id="ARBA00023040"/>
    </source>
</evidence>
<evidence type="ECO:0000256" key="1">
    <source>
        <dbReference type="ARBA" id="ARBA00004141"/>
    </source>
</evidence>
<dbReference type="OrthoDB" id="2132067at2759"/>
<dbReference type="GeneID" id="106175822"/>
<dbReference type="PRINTS" id="PR01012">
    <property type="entry name" value="NRPEPTIDEYR"/>
</dbReference>
<dbReference type="AlphaFoldDB" id="A0A1S3JTN6"/>
<dbReference type="PANTHER" id="PTHR45695:SF15">
    <property type="entry name" value="OPSIN RH2"/>
    <property type="match status" value="1"/>
</dbReference>
<evidence type="ECO:0000256" key="9">
    <source>
        <dbReference type="RuleBase" id="RU000688"/>
    </source>
</evidence>
<feature type="transmembrane region" description="Helical" evidence="10">
    <location>
        <begin position="125"/>
        <end position="143"/>
    </location>
</feature>
<proteinExistence type="inferred from homology"/>
<dbReference type="PANTHER" id="PTHR45695">
    <property type="entry name" value="LEUCOKININ RECEPTOR-RELATED"/>
    <property type="match status" value="1"/>
</dbReference>
<evidence type="ECO:0000256" key="8">
    <source>
        <dbReference type="ARBA" id="ARBA00023224"/>
    </source>
</evidence>
<keyword evidence="7 9" id="KW-0675">Receptor</keyword>
<keyword evidence="4 10" id="KW-1133">Transmembrane helix</keyword>
<dbReference type="InterPro" id="IPR000276">
    <property type="entry name" value="GPCR_Rhodpsn"/>
</dbReference>
<evidence type="ECO:0000256" key="6">
    <source>
        <dbReference type="ARBA" id="ARBA00023136"/>
    </source>
</evidence>
<evidence type="ECO:0000256" key="2">
    <source>
        <dbReference type="ARBA" id="ARBA00010663"/>
    </source>
</evidence>
<feature type="transmembrane region" description="Helical" evidence="10">
    <location>
        <begin position="47"/>
        <end position="72"/>
    </location>
</feature>
<reference evidence="13" key="1">
    <citation type="submission" date="2025-08" db="UniProtKB">
        <authorList>
            <consortium name="RefSeq"/>
        </authorList>
    </citation>
    <scope>IDENTIFICATION</scope>
    <source>
        <tissue evidence="13">Gonads</tissue>
    </source>
</reference>
<accession>A0A1S3JTN6</accession>
<feature type="transmembrane region" description="Helical" evidence="10">
    <location>
        <begin position="303"/>
        <end position="324"/>
    </location>
</feature>
<evidence type="ECO:0000313" key="12">
    <source>
        <dbReference type="Proteomes" id="UP000085678"/>
    </source>
</evidence>
<dbReference type="InParanoid" id="A0A1S3JTN6"/>
<dbReference type="OMA" id="NHCFGAN"/>
<keyword evidence="3 9" id="KW-0812">Transmembrane</keyword>
<feature type="transmembrane region" description="Helical" evidence="10">
    <location>
        <begin position="164"/>
        <end position="184"/>
    </location>
</feature>
<dbReference type="GO" id="GO:0004983">
    <property type="term" value="F:neuropeptide Y receptor activity"/>
    <property type="evidence" value="ECO:0007669"/>
    <property type="project" value="InterPro"/>
</dbReference>
<keyword evidence="12" id="KW-1185">Reference proteome</keyword>
<dbReference type="Proteomes" id="UP000085678">
    <property type="component" value="Unplaced"/>
</dbReference>
<dbReference type="PRINTS" id="PR00237">
    <property type="entry name" value="GPCRRHODOPSN"/>
</dbReference>
<evidence type="ECO:0000313" key="13">
    <source>
        <dbReference type="RefSeq" id="XP_013413429.1"/>
    </source>
</evidence>
<feature type="transmembrane region" description="Helical" evidence="10">
    <location>
        <begin position="84"/>
        <end position="105"/>
    </location>
</feature>
<protein>
    <submittedName>
        <fullName evidence="13">G-protein coupled receptor 54</fullName>
    </submittedName>
</protein>
<evidence type="ECO:0000256" key="7">
    <source>
        <dbReference type="ARBA" id="ARBA00023170"/>
    </source>
</evidence>
<dbReference type="Gene3D" id="1.20.1070.10">
    <property type="entry name" value="Rhodopsin 7-helix transmembrane proteins"/>
    <property type="match status" value="1"/>
</dbReference>
<dbReference type="SMART" id="SM01381">
    <property type="entry name" value="7TM_GPCR_Srsx"/>
    <property type="match status" value="1"/>
</dbReference>
<dbReference type="STRING" id="7574.A0A1S3JTN6"/>
<organism evidence="12 13">
    <name type="scientific">Lingula anatina</name>
    <name type="common">Brachiopod</name>
    <name type="synonym">Lingula unguis</name>
    <dbReference type="NCBI Taxonomy" id="7574"/>
    <lineage>
        <taxon>Eukaryota</taxon>
        <taxon>Metazoa</taxon>
        <taxon>Spiralia</taxon>
        <taxon>Lophotrochozoa</taxon>
        <taxon>Brachiopoda</taxon>
        <taxon>Linguliformea</taxon>
        <taxon>Lingulata</taxon>
        <taxon>Lingulida</taxon>
        <taxon>Linguloidea</taxon>
        <taxon>Lingulidae</taxon>
        <taxon>Lingula</taxon>
    </lineage>
</organism>
<evidence type="ECO:0000256" key="4">
    <source>
        <dbReference type="ARBA" id="ARBA00022989"/>
    </source>
</evidence>
<keyword evidence="8 9" id="KW-0807">Transducer</keyword>
<evidence type="ECO:0000259" key="11">
    <source>
        <dbReference type="PROSITE" id="PS50262"/>
    </source>
</evidence>
<comment type="similarity">
    <text evidence="2 9">Belongs to the G-protein coupled receptor 1 family.</text>
</comment>
<dbReference type="Pfam" id="PF00001">
    <property type="entry name" value="7tm_1"/>
    <property type="match status" value="1"/>
</dbReference>
<keyword evidence="6 10" id="KW-0472">Membrane</keyword>